<dbReference type="PANTHER" id="PTHR11695">
    <property type="entry name" value="ALCOHOL DEHYDROGENASE RELATED"/>
    <property type="match status" value="1"/>
</dbReference>
<protein>
    <submittedName>
        <fullName evidence="2">Related to oxidoreductase</fullName>
    </submittedName>
</protein>
<reference evidence="2 3" key="1">
    <citation type="journal article" date="2013" name="PLoS Genet.">
        <title>Plant-symbiotic fungi as chemical engineers: Multi-genome analysis of the Clavicipitaceae reveals dynamics of alkaloid loci.</title>
        <authorList>
            <person name="Schardl C.L."/>
            <person name="Young C.A."/>
            <person name="Hesse U."/>
            <person name="Amyotte S.G."/>
            <person name="Andreeva K."/>
            <person name="Calie P.J."/>
            <person name="Fleetwood D.J."/>
            <person name="Haws D.C."/>
            <person name="Moore N."/>
            <person name="Oeser B."/>
            <person name="Panaccione D.G."/>
            <person name="Schweri K.K."/>
            <person name="Voisey C.R."/>
            <person name="Farman M.L."/>
            <person name="Jaromczyk J.W."/>
            <person name="Roe B.A."/>
            <person name="O'Sullivan D.M."/>
            <person name="Scott B."/>
            <person name="Tudzynski P."/>
            <person name="An Z."/>
            <person name="Arnaoudova E.G."/>
            <person name="Bullock C.T."/>
            <person name="Charlton N.D."/>
            <person name="Chen L."/>
            <person name="Cox M."/>
            <person name="Dinkins R.D."/>
            <person name="Florea S."/>
            <person name="Glenn A.E."/>
            <person name="Gordon A."/>
            <person name="Gueldener U."/>
            <person name="Harris D.R."/>
            <person name="Hollin W."/>
            <person name="Jaromczyk J."/>
            <person name="Johnson R.D."/>
            <person name="Khan A.K."/>
            <person name="Leistner E."/>
            <person name="Leuchtmann A."/>
            <person name="Li C."/>
            <person name="Liu J."/>
            <person name="Liu J."/>
            <person name="Liu M."/>
            <person name="Mace W."/>
            <person name="Machado C."/>
            <person name="Nagabhyru P."/>
            <person name="Pan J."/>
            <person name="Schmid J."/>
            <person name="Sugawara K."/>
            <person name="Steiner U."/>
            <person name="Takach J.E."/>
            <person name="Tanaka E."/>
            <person name="Webb J.S."/>
            <person name="Wilson E.V."/>
            <person name="Wiseman J.L."/>
            <person name="Yoshida R."/>
            <person name="Zeng Z."/>
        </authorList>
    </citation>
    <scope>NUCLEOTIDE SEQUENCE [LARGE SCALE GENOMIC DNA]</scope>
    <source>
        <strain evidence="2 3">20.1</strain>
    </source>
</reference>
<organism evidence="2 3">
    <name type="scientific">Claviceps purpurea (strain 20.1)</name>
    <name type="common">Ergot fungus</name>
    <name type="synonym">Sphacelia segetum</name>
    <dbReference type="NCBI Taxonomy" id="1111077"/>
    <lineage>
        <taxon>Eukaryota</taxon>
        <taxon>Fungi</taxon>
        <taxon>Dikarya</taxon>
        <taxon>Ascomycota</taxon>
        <taxon>Pezizomycotina</taxon>
        <taxon>Sordariomycetes</taxon>
        <taxon>Hypocreomycetidae</taxon>
        <taxon>Hypocreales</taxon>
        <taxon>Clavicipitaceae</taxon>
        <taxon>Claviceps</taxon>
    </lineage>
</organism>
<dbReference type="GO" id="GO:0005739">
    <property type="term" value="C:mitochondrion"/>
    <property type="evidence" value="ECO:0007669"/>
    <property type="project" value="TreeGrafter"/>
</dbReference>
<dbReference type="SUPFAM" id="SSF50129">
    <property type="entry name" value="GroES-like"/>
    <property type="match status" value="1"/>
</dbReference>
<accession>M1W3G5</accession>
<sequence length="357" mass="38329">MSTMQAVILPTTYSDPSGFELSSLPRPKVTNSSDVVVRVHASSINPIDVKKASGLMKMMSKDSFPYGIGYDVSGVVTAVGSSVKRVRVGDEVYFKLPESHRGAWAHYAKCPERYVAHKPKSISFEEAAAIPLAALTALQGLRKYEGSLSGKTVFVPAGLSGTGSFACQLAKNVFGAGKVITTVSTSKVAKVPALLGEGVVDQVIDYTTTDPMAAIPPKSVDFLFDTTGQSMQFLSRMVPETGLIISISTTPSGTQMQSASDFGNVPFVVSTVLDTIDSVRKWRAWRWSIRYEFLCLEPSGQDLDELRGYVENGKLKSVVGTTVPLEDIEQVRKAAMVTYQAKGGIGKTVFTMAADGK</sequence>
<dbReference type="OrthoDB" id="9992527at2759"/>
<dbReference type="eggNOG" id="KOG1198">
    <property type="taxonomic scope" value="Eukaryota"/>
</dbReference>
<evidence type="ECO:0000259" key="1">
    <source>
        <dbReference type="SMART" id="SM00829"/>
    </source>
</evidence>
<dbReference type="Pfam" id="PF08240">
    <property type="entry name" value="ADH_N"/>
    <property type="match status" value="1"/>
</dbReference>
<dbReference type="SUPFAM" id="SSF51735">
    <property type="entry name" value="NAD(P)-binding Rossmann-fold domains"/>
    <property type="match status" value="1"/>
</dbReference>
<gene>
    <name evidence="2" type="ORF">CPUR_06590</name>
</gene>
<comment type="caution">
    <text evidence="2">The sequence shown here is derived from an EMBL/GenBank/DDBJ whole genome shotgun (WGS) entry which is preliminary data.</text>
</comment>
<dbReference type="HOGENOM" id="CLU_026673_3_3_1"/>
<dbReference type="CDD" id="cd05289">
    <property type="entry name" value="MDR_like_2"/>
    <property type="match status" value="1"/>
</dbReference>
<proteinExistence type="predicted"/>
<feature type="domain" description="Enoyl reductase (ER)" evidence="1">
    <location>
        <begin position="14"/>
        <end position="350"/>
    </location>
</feature>
<dbReference type="Gene3D" id="3.90.180.10">
    <property type="entry name" value="Medium-chain alcohol dehydrogenases, catalytic domain"/>
    <property type="match status" value="1"/>
</dbReference>
<dbReference type="EMBL" id="CAGA01000045">
    <property type="protein sequence ID" value="CCE32726.1"/>
    <property type="molecule type" value="Genomic_DNA"/>
</dbReference>
<dbReference type="Pfam" id="PF13602">
    <property type="entry name" value="ADH_zinc_N_2"/>
    <property type="match status" value="1"/>
</dbReference>
<dbReference type="InterPro" id="IPR020843">
    <property type="entry name" value="ER"/>
</dbReference>
<dbReference type="GO" id="GO:0016491">
    <property type="term" value="F:oxidoreductase activity"/>
    <property type="evidence" value="ECO:0007669"/>
    <property type="project" value="InterPro"/>
</dbReference>
<dbReference type="InterPro" id="IPR011032">
    <property type="entry name" value="GroES-like_sf"/>
</dbReference>
<dbReference type="InterPro" id="IPR036291">
    <property type="entry name" value="NAD(P)-bd_dom_sf"/>
</dbReference>
<dbReference type="STRING" id="1111077.M1W3G5"/>
<evidence type="ECO:0000313" key="3">
    <source>
        <dbReference type="Proteomes" id="UP000016801"/>
    </source>
</evidence>
<dbReference type="Proteomes" id="UP000016801">
    <property type="component" value="Unassembled WGS sequence"/>
</dbReference>
<dbReference type="VEuPathDB" id="FungiDB:CPUR_06590"/>
<keyword evidence="3" id="KW-1185">Reference proteome</keyword>
<name>M1W3G5_CLAP2</name>
<dbReference type="InterPro" id="IPR050700">
    <property type="entry name" value="YIM1/Zinc_Alcohol_DH_Fams"/>
</dbReference>
<dbReference type="AlphaFoldDB" id="M1W3G5"/>
<dbReference type="PANTHER" id="PTHR11695:SF294">
    <property type="entry name" value="RETICULON-4-INTERACTING PROTEIN 1, MITOCHONDRIAL"/>
    <property type="match status" value="1"/>
</dbReference>
<evidence type="ECO:0000313" key="2">
    <source>
        <dbReference type="EMBL" id="CCE32726.1"/>
    </source>
</evidence>
<dbReference type="InterPro" id="IPR013154">
    <property type="entry name" value="ADH-like_N"/>
</dbReference>
<dbReference type="SMART" id="SM00829">
    <property type="entry name" value="PKS_ER"/>
    <property type="match status" value="1"/>
</dbReference>
<dbReference type="Gene3D" id="3.40.50.720">
    <property type="entry name" value="NAD(P)-binding Rossmann-like Domain"/>
    <property type="match status" value="1"/>
</dbReference>